<sequence>MKIKIASLGFLFLSFNALSTTHYQAGDCITPTDPGYSWYGHVAKVVSFSEIEGYFDKNYILFFPTYKSGDVIFTTEIETQHQEGS</sequence>
<keyword evidence="1" id="KW-0732">Signal</keyword>
<protein>
    <submittedName>
        <fullName evidence="2">Uncharacterized protein</fullName>
    </submittedName>
</protein>
<accession>A0A4V6KPA8</accession>
<feature type="signal peptide" evidence="1">
    <location>
        <begin position="1"/>
        <end position="25"/>
    </location>
</feature>
<gene>
    <name evidence="2" type="ORF">NCTC12965_03606</name>
</gene>
<evidence type="ECO:0000313" key="2">
    <source>
        <dbReference type="EMBL" id="VTR34258.1"/>
    </source>
</evidence>
<proteinExistence type="predicted"/>
<name>A0A4V6KPA8_SERFO</name>
<evidence type="ECO:0000256" key="1">
    <source>
        <dbReference type="SAM" id="SignalP"/>
    </source>
</evidence>
<dbReference type="EMBL" id="CABEEZ010000076">
    <property type="protein sequence ID" value="VTR34258.1"/>
    <property type="molecule type" value="Genomic_DNA"/>
</dbReference>
<dbReference type="AlphaFoldDB" id="A0A4V6KPA8"/>
<organism evidence="2">
    <name type="scientific">Serratia fonticola</name>
    <dbReference type="NCBI Taxonomy" id="47917"/>
    <lineage>
        <taxon>Bacteria</taxon>
        <taxon>Pseudomonadati</taxon>
        <taxon>Pseudomonadota</taxon>
        <taxon>Gammaproteobacteria</taxon>
        <taxon>Enterobacterales</taxon>
        <taxon>Yersiniaceae</taxon>
        <taxon>Serratia</taxon>
    </lineage>
</organism>
<feature type="chain" id="PRO_5020801295" evidence="1">
    <location>
        <begin position="26"/>
        <end position="85"/>
    </location>
</feature>
<reference evidence="2" key="1">
    <citation type="submission" date="2019-05" db="EMBL/GenBank/DDBJ databases">
        <authorList>
            <consortium name="Pathogen Informatics"/>
        </authorList>
    </citation>
    <scope>NUCLEOTIDE SEQUENCE [LARGE SCALE GENOMIC DNA]</scope>
    <source>
        <strain evidence="2">NCTC12965</strain>
    </source>
</reference>